<dbReference type="OrthoDB" id="9761875at2"/>
<dbReference type="Pfam" id="PF06202">
    <property type="entry name" value="GDE_C"/>
    <property type="match status" value="1"/>
</dbReference>
<dbReference type="InterPro" id="IPR006451">
    <property type="entry name" value="Glycogen_debranch_arc"/>
</dbReference>
<reference evidence="4" key="1">
    <citation type="submission" date="2016-10" db="EMBL/GenBank/DDBJ databases">
        <authorList>
            <person name="Varghese N."/>
            <person name="Submissions S."/>
        </authorList>
    </citation>
    <scope>NUCLEOTIDE SEQUENCE [LARGE SCALE GENOMIC DNA]</scope>
    <source>
        <strain evidence="4">DSM 26348</strain>
    </source>
</reference>
<feature type="domain" description="Glycogen debranching enzyme bacterial and archaeal type N-terminal" evidence="2">
    <location>
        <begin position="6"/>
        <end position="222"/>
    </location>
</feature>
<dbReference type="NCBIfam" id="TIGR01561">
    <property type="entry name" value="gde_arch"/>
    <property type="match status" value="1"/>
</dbReference>
<dbReference type="Pfam" id="PF12439">
    <property type="entry name" value="GDE_N"/>
    <property type="match status" value="1"/>
</dbReference>
<protein>
    <submittedName>
        <fullName evidence="3">Glycogen debranching enzyme, putative</fullName>
    </submittedName>
</protein>
<keyword evidence="4" id="KW-1185">Reference proteome</keyword>
<gene>
    <name evidence="3" type="ORF">SAMN05421753_107167</name>
</gene>
<evidence type="ECO:0000259" key="1">
    <source>
        <dbReference type="Pfam" id="PF06202"/>
    </source>
</evidence>
<dbReference type="STRING" id="1576369.SAMN05421753_107167"/>
<evidence type="ECO:0000313" key="4">
    <source>
        <dbReference type="Proteomes" id="UP000199518"/>
    </source>
</evidence>
<dbReference type="SUPFAM" id="SSF48208">
    <property type="entry name" value="Six-hairpin glycosidases"/>
    <property type="match status" value="1"/>
</dbReference>
<dbReference type="Gene3D" id="1.50.10.10">
    <property type="match status" value="1"/>
</dbReference>
<feature type="domain" description="Glycogen debranching enzyme C-terminal" evidence="1">
    <location>
        <begin position="269"/>
        <end position="642"/>
    </location>
</feature>
<dbReference type="InterPro" id="IPR008928">
    <property type="entry name" value="6-hairpin_glycosidase_sf"/>
</dbReference>
<dbReference type="GO" id="GO:0004134">
    <property type="term" value="F:4-alpha-glucanotransferase activity"/>
    <property type="evidence" value="ECO:0007669"/>
    <property type="project" value="InterPro"/>
</dbReference>
<dbReference type="PANTHER" id="PTHR10569:SF2">
    <property type="entry name" value="GLYCOGEN DEBRANCHING ENZYME"/>
    <property type="match status" value="1"/>
</dbReference>
<dbReference type="EMBL" id="FOQD01000007">
    <property type="protein sequence ID" value="SFI28134.1"/>
    <property type="molecule type" value="Genomic_DNA"/>
</dbReference>
<accession>A0A1I3GXD1</accession>
<dbReference type="InterPro" id="IPR010401">
    <property type="entry name" value="AGL/Gdb1"/>
</dbReference>
<proteinExistence type="predicted"/>
<dbReference type="InterPro" id="IPR012341">
    <property type="entry name" value="6hp_glycosidase-like_sf"/>
</dbReference>
<dbReference type="AlphaFoldDB" id="A0A1I3GXD1"/>
<dbReference type="RefSeq" id="WP_092050025.1">
    <property type="nucleotide sequence ID" value="NZ_FOQD01000007.1"/>
</dbReference>
<organism evidence="3 4">
    <name type="scientific">Planctomicrobium piriforme</name>
    <dbReference type="NCBI Taxonomy" id="1576369"/>
    <lineage>
        <taxon>Bacteria</taxon>
        <taxon>Pseudomonadati</taxon>
        <taxon>Planctomycetota</taxon>
        <taxon>Planctomycetia</taxon>
        <taxon>Planctomycetales</taxon>
        <taxon>Planctomycetaceae</taxon>
        <taxon>Planctomicrobium</taxon>
    </lineage>
</organism>
<dbReference type="GO" id="GO:0005980">
    <property type="term" value="P:glycogen catabolic process"/>
    <property type="evidence" value="ECO:0007669"/>
    <property type="project" value="InterPro"/>
</dbReference>
<dbReference type="GO" id="GO:0004135">
    <property type="term" value="F:amylo-alpha-1,6-glucosidase activity"/>
    <property type="evidence" value="ECO:0007669"/>
    <property type="project" value="InterPro"/>
</dbReference>
<evidence type="ECO:0000259" key="2">
    <source>
        <dbReference type="Pfam" id="PF12439"/>
    </source>
</evidence>
<name>A0A1I3GXD1_9PLAN</name>
<evidence type="ECO:0000313" key="3">
    <source>
        <dbReference type="EMBL" id="SFI28134.1"/>
    </source>
</evidence>
<dbReference type="PANTHER" id="PTHR10569">
    <property type="entry name" value="GLYCOGEN DEBRANCHING ENZYME"/>
    <property type="match status" value="1"/>
</dbReference>
<dbReference type="InterPro" id="IPR024742">
    <property type="entry name" value="Glycogen_debranch_N"/>
</dbReference>
<dbReference type="InterPro" id="IPR032790">
    <property type="entry name" value="GDE_C"/>
</dbReference>
<dbReference type="Proteomes" id="UP000199518">
    <property type="component" value="Unassembled WGS sequence"/>
</dbReference>
<sequence>MIRTDREWLETDGLGGFASGAISGRRSRRYHALLLTATRPPIGRVVLVNGIEAQVSTPTGPVPISSQHYVPNVVQPNGDRYLKSFEIEPWPQWTFMLPDGTRLRQELFIPHGKSATVLRWSLLDAPSGLVTLAVRPLLSGRDYHSLHHENQDFSFDHVGDARDMAWHPYRGVPGIIAFTNGTYSQEPLWYRQFLYAHEEERGLDAVEDLASPGVFRFELSREPAVCILTAEGPDTLIPNHGELPDELAERLAQSERVRRVRFPTPLHRAADQYLVRRSPGQTIIAGYPWFTDWGRDTFISLRGLCLAAGRLDDAGQILRAWAGTVSQGMVPNRFPDSGDTPEYNSVDASLWFVLAVQEYLLAMEKAGAPVSKGDRQRLQGAVGQILTGYSQGTRFQIAADEDGLLRAGQPGVQLTWMDAKVDDWVVTPRIGKPVEIQALWINALAVGANFDPRWRDLLRRAMTSFPLRFWNADLGCLYDVVDVDHQPGKYDASIRPNQIFAAGGLPVCLLADEQAAQVIGIVERELMTPLGLRTLAPDDPNYHPHYTGGIRDRDGAYHQGTVWPWLTGAFVTAWLRLKGNTPDAREAARARFLQPLLDHLDDAGLGHVSEIVDGDPSEIKSGLKQIPRGCPFQAWSVGELLRLRDTILADSV</sequence>